<dbReference type="GO" id="GO:0004648">
    <property type="term" value="F:O-phospho-L-serine:2-oxoglutarate aminotransferase activity"/>
    <property type="evidence" value="ECO:0007669"/>
    <property type="project" value="UniProtKB-UniRule"/>
</dbReference>
<evidence type="ECO:0000256" key="2">
    <source>
        <dbReference type="ARBA" id="ARBA00005099"/>
    </source>
</evidence>
<evidence type="ECO:0000256" key="12">
    <source>
        <dbReference type="HAMAP-Rule" id="MF_00160"/>
    </source>
</evidence>
<dbReference type="GO" id="GO:0006564">
    <property type="term" value="P:L-serine biosynthetic process"/>
    <property type="evidence" value="ECO:0007669"/>
    <property type="project" value="UniProtKB-UniRule"/>
</dbReference>
<dbReference type="InterPro" id="IPR022278">
    <property type="entry name" value="Pser_aminoTfrase"/>
</dbReference>
<feature type="binding site" evidence="12">
    <location>
        <position position="205"/>
    </location>
    <ligand>
        <name>pyridoxal 5'-phosphate</name>
        <dbReference type="ChEBI" id="CHEBI:597326"/>
    </ligand>
</feature>
<keyword evidence="6 12" id="KW-0808">Transferase</keyword>
<protein>
    <recommendedName>
        <fullName evidence="12">Phosphoserine aminotransferase</fullName>
        <ecNumber evidence="12">2.6.1.52</ecNumber>
    </recommendedName>
    <alternativeName>
        <fullName evidence="12">Phosphohydroxythreonine aminotransferase</fullName>
        <shortName evidence="12">PSAT</shortName>
    </alternativeName>
</protein>
<evidence type="ECO:0000259" key="13">
    <source>
        <dbReference type="Pfam" id="PF00266"/>
    </source>
</evidence>
<feature type="binding site" evidence="12">
    <location>
        <position position="162"/>
    </location>
    <ligand>
        <name>pyridoxal 5'-phosphate</name>
        <dbReference type="ChEBI" id="CHEBI:597326"/>
    </ligand>
</feature>
<evidence type="ECO:0000256" key="10">
    <source>
        <dbReference type="ARBA" id="ARBA00047630"/>
    </source>
</evidence>
<dbReference type="FunFam" id="3.40.640.10:FF:000010">
    <property type="entry name" value="Phosphoserine aminotransferase"/>
    <property type="match status" value="1"/>
</dbReference>
<evidence type="ECO:0000256" key="8">
    <source>
        <dbReference type="ARBA" id="ARBA00023096"/>
    </source>
</evidence>
<comment type="function">
    <text evidence="12">Catalyzes the reversible conversion of 3-phosphohydroxypyruvate to phosphoserine and of 3-hydroxy-2-oxo-4-phosphonooxybutanoate to phosphohydroxythreonine.</text>
</comment>
<keyword evidence="15" id="KW-1185">Reference proteome</keyword>
<evidence type="ECO:0000313" key="14">
    <source>
        <dbReference type="EMBL" id="RIE00117.1"/>
    </source>
</evidence>
<comment type="caution">
    <text evidence="14">The sequence shown here is derived from an EMBL/GenBank/DDBJ whole genome shotgun (WGS) entry which is preliminary data.</text>
</comment>
<dbReference type="GO" id="GO:0008615">
    <property type="term" value="P:pyridoxine biosynthetic process"/>
    <property type="evidence" value="ECO:0007669"/>
    <property type="project" value="UniProtKB-UniRule"/>
</dbReference>
<evidence type="ECO:0000256" key="4">
    <source>
        <dbReference type="ARBA" id="ARBA00022576"/>
    </source>
</evidence>
<keyword evidence="5 12" id="KW-0028">Amino-acid biosynthesis</keyword>
<dbReference type="NCBIfam" id="NF003764">
    <property type="entry name" value="PRK05355.1"/>
    <property type="match status" value="1"/>
</dbReference>
<dbReference type="Proteomes" id="UP000266302">
    <property type="component" value="Unassembled WGS sequence"/>
</dbReference>
<comment type="catalytic activity">
    <reaction evidence="11 12">
        <text>O-phospho-L-serine + 2-oxoglutarate = 3-phosphooxypyruvate + L-glutamate</text>
        <dbReference type="Rhea" id="RHEA:14329"/>
        <dbReference type="ChEBI" id="CHEBI:16810"/>
        <dbReference type="ChEBI" id="CHEBI:18110"/>
        <dbReference type="ChEBI" id="CHEBI:29985"/>
        <dbReference type="ChEBI" id="CHEBI:57524"/>
        <dbReference type="EC" id="2.6.1.52"/>
    </reaction>
</comment>
<evidence type="ECO:0000256" key="11">
    <source>
        <dbReference type="ARBA" id="ARBA00049007"/>
    </source>
</evidence>
<evidence type="ECO:0000256" key="9">
    <source>
        <dbReference type="ARBA" id="ARBA00023299"/>
    </source>
</evidence>
<dbReference type="PANTHER" id="PTHR43247">
    <property type="entry name" value="PHOSPHOSERINE AMINOTRANSFERASE"/>
    <property type="match status" value="1"/>
</dbReference>
<evidence type="ECO:0000256" key="1">
    <source>
        <dbReference type="ARBA" id="ARBA00004915"/>
    </source>
</evidence>
<dbReference type="PIRSF" id="PIRSF000525">
    <property type="entry name" value="SerC"/>
    <property type="match status" value="1"/>
</dbReference>
<comment type="subcellular location">
    <subcellularLocation>
        <location evidence="12">Cytoplasm</location>
    </subcellularLocation>
</comment>
<organism evidence="14 15">
    <name type="scientific">Simplicispira hankyongi</name>
    <dbReference type="NCBI Taxonomy" id="2315688"/>
    <lineage>
        <taxon>Bacteria</taxon>
        <taxon>Pseudomonadati</taxon>
        <taxon>Pseudomonadota</taxon>
        <taxon>Betaproteobacteria</taxon>
        <taxon>Burkholderiales</taxon>
        <taxon>Comamonadaceae</taxon>
        <taxon>Simplicispira</taxon>
    </lineage>
</organism>
<keyword evidence="8 12" id="KW-0664">Pyridoxine biosynthesis</keyword>
<dbReference type="InterPro" id="IPR015422">
    <property type="entry name" value="PyrdxlP-dep_Trfase_small"/>
</dbReference>
<dbReference type="GO" id="GO:0030170">
    <property type="term" value="F:pyridoxal phosphate binding"/>
    <property type="evidence" value="ECO:0007669"/>
    <property type="project" value="UniProtKB-UniRule"/>
</dbReference>
<reference evidence="14 15" key="1">
    <citation type="submission" date="2018-09" db="EMBL/GenBank/DDBJ databases">
        <title>Draft genome of Simplicispira sp. NY-02.</title>
        <authorList>
            <person name="Im W.T."/>
        </authorList>
    </citation>
    <scope>NUCLEOTIDE SEQUENCE [LARGE SCALE GENOMIC DNA]</scope>
    <source>
        <strain evidence="14 15">NY-02</strain>
    </source>
</reference>
<accession>A0A398CJQ4</accession>
<dbReference type="UniPathway" id="UPA00135">
    <property type="reaction ID" value="UER00197"/>
</dbReference>
<dbReference type="InterPro" id="IPR020578">
    <property type="entry name" value="Aminotrans_V_PyrdxlP_BS"/>
</dbReference>
<evidence type="ECO:0000256" key="5">
    <source>
        <dbReference type="ARBA" id="ARBA00022605"/>
    </source>
</evidence>
<feature type="modified residue" description="N6-(pyridoxal phosphate)lysine" evidence="12">
    <location>
        <position position="206"/>
    </location>
</feature>
<keyword evidence="9 12" id="KW-0718">Serine biosynthesis</keyword>
<keyword evidence="7 12" id="KW-0663">Pyridoxal phosphate</keyword>
<dbReference type="Gene3D" id="3.90.1150.10">
    <property type="entry name" value="Aspartate Aminotransferase, domain 1"/>
    <property type="match status" value="1"/>
</dbReference>
<dbReference type="Gene3D" id="3.40.640.10">
    <property type="entry name" value="Type I PLP-dependent aspartate aminotransferase-like (Major domain)"/>
    <property type="match status" value="1"/>
</dbReference>
<dbReference type="HAMAP" id="MF_00160">
    <property type="entry name" value="SerC_aminotrans_5"/>
    <property type="match status" value="1"/>
</dbReference>
<dbReference type="UniPathway" id="UPA00244">
    <property type="reaction ID" value="UER00311"/>
</dbReference>
<comment type="caution">
    <text evidence="12">Lacks conserved residue(s) required for the propagation of feature annotation.</text>
</comment>
<keyword evidence="4 12" id="KW-0032">Aminotransferase</keyword>
<dbReference type="GO" id="GO:0005737">
    <property type="term" value="C:cytoplasm"/>
    <property type="evidence" value="ECO:0007669"/>
    <property type="project" value="UniProtKB-SubCell"/>
</dbReference>
<dbReference type="InterPro" id="IPR000192">
    <property type="entry name" value="Aminotrans_V_dom"/>
</dbReference>
<evidence type="ECO:0000256" key="6">
    <source>
        <dbReference type="ARBA" id="ARBA00022679"/>
    </source>
</evidence>
<evidence type="ECO:0000256" key="7">
    <source>
        <dbReference type="ARBA" id="ARBA00022898"/>
    </source>
</evidence>
<dbReference type="FunFam" id="3.90.1150.10:FF:000006">
    <property type="entry name" value="Phosphoserine aminotransferase"/>
    <property type="match status" value="1"/>
</dbReference>
<feature type="binding site" evidence="12">
    <location>
        <position position="182"/>
    </location>
    <ligand>
        <name>pyridoxal 5'-phosphate</name>
        <dbReference type="ChEBI" id="CHEBI:597326"/>
    </ligand>
</feature>
<dbReference type="AlphaFoldDB" id="A0A398CJQ4"/>
<dbReference type="PANTHER" id="PTHR43247:SF1">
    <property type="entry name" value="PHOSPHOSERINE AMINOTRANSFERASE"/>
    <property type="match status" value="1"/>
</dbReference>
<comment type="pathway">
    <text evidence="1 12">Cofactor biosynthesis; pyridoxine 5'-phosphate biosynthesis; pyridoxine 5'-phosphate from D-erythrose 4-phosphate: step 3/5.</text>
</comment>
<comment type="cofactor">
    <cofactor evidence="12">
        <name>pyridoxal 5'-phosphate</name>
        <dbReference type="ChEBI" id="CHEBI:597326"/>
    </cofactor>
    <text evidence="12">Binds 1 pyridoxal phosphate per subunit.</text>
</comment>
<feature type="domain" description="Aminotransferase class V" evidence="13">
    <location>
        <begin position="12"/>
        <end position="359"/>
    </location>
</feature>
<proteinExistence type="inferred from homology"/>
<dbReference type="InterPro" id="IPR015421">
    <property type="entry name" value="PyrdxlP-dep_Trfase_major"/>
</dbReference>
<dbReference type="SUPFAM" id="SSF53383">
    <property type="entry name" value="PLP-dependent transferases"/>
    <property type="match status" value="1"/>
</dbReference>
<dbReference type="EMBL" id="QXJC01000001">
    <property type="protein sequence ID" value="RIE00117.1"/>
    <property type="molecule type" value="Genomic_DNA"/>
</dbReference>
<sequence>MAQHDAPAKAAWNFAAGPARLPDAVLARAGAALFERGADGAAAIERPFTGAGFREVLADARQRLAALLGVPDHYRVLFLAGGAMHQFSMLPMNLLDPASGLRRVAYADSGYWSRRAMQEAARYAEVAVVARHAGALPLTAPPLDDWQVPPDCAYCHITANETVDGIAYPAWPNTGAVPLVADATSCFLSAPLDVSKFGLIYASAQKNIGPSGLTVVIVREDLLRRPALAAPSALCYRLQAAQDSCLNTPPTLAIHLAALVFDWISESGGLVAMASANRRKADLLYSAIDSSQGFYTAPVAHGHRSTTNVRFHLADERLTEVFLTDAAAAGLHHLRGHRQVGGLRASLYNAMPDAGVAALVDFMAEFARGHG</sequence>
<comment type="similarity">
    <text evidence="3 12">Belongs to the class-V pyridoxal-phosphate-dependent aminotransferase family. SerC subfamily.</text>
</comment>
<comment type="catalytic activity">
    <reaction evidence="10 12">
        <text>4-(phosphooxy)-L-threonine + 2-oxoglutarate = (R)-3-hydroxy-2-oxo-4-phosphooxybutanoate + L-glutamate</text>
        <dbReference type="Rhea" id="RHEA:16573"/>
        <dbReference type="ChEBI" id="CHEBI:16810"/>
        <dbReference type="ChEBI" id="CHEBI:29985"/>
        <dbReference type="ChEBI" id="CHEBI:58452"/>
        <dbReference type="ChEBI" id="CHEBI:58538"/>
        <dbReference type="EC" id="2.6.1.52"/>
    </reaction>
</comment>
<gene>
    <name evidence="12" type="primary">serC</name>
    <name evidence="14" type="ORF">D3F03_03855</name>
</gene>
<comment type="subunit">
    <text evidence="12">Homodimer.</text>
</comment>
<feature type="binding site" evidence="12">
    <location>
        <begin position="247"/>
        <end position="248"/>
    </location>
    <ligand>
        <name>pyridoxal 5'-phosphate</name>
        <dbReference type="ChEBI" id="CHEBI:597326"/>
    </ligand>
</feature>
<keyword evidence="12" id="KW-0963">Cytoplasm</keyword>
<evidence type="ECO:0000313" key="15">
    <source>
        <dbReference type="Proteomes" id="UP000266302"/>
    </source>
</evidence>
<dbReference type="Pfam" id="PF00266">
    <property type="entry name" value="Aminotran_5"/>
    <property type="match status" value="1"/>
</dbReference>
<dbReference type="OrthoDB" id="8533493at2"/>
<dbReference type="PROSITE" id="PS00595">
    <property type="entry name" value="AA_TRANSFER_CLASS_5"/>
    <property type="match status" value="1"/>
</dbReference>
<evidence type="ECO:0000256" key="3">
    <source>
        <dbReference type="ARBA" id="ARBA00006904"/>
    </source>
</evidence>
<dbReference type="InterPro" id="IPR015424">
    <property type="entry name" value="PyrdxlP-dep_Trfase"/>
</dbReference>
<comment type="pathway">
    <text evidence="2 12">Amino-acid biosynthesis; L-serine biosynthesis; L-serine from 3-phospho-D-glycerate: step 2/3.</text>
</comment>
<dbReference type="EC" id="2.6.1.52" evidence="12"/>
<feature type="binding site" evidence="12">
    <location>
        <position position="112"/>
    </location>
    <ligand>
        <name>pyridoxal 5'-phosphate</name>
        <dbReference type="ChEBI" id="CHEBI:597326"/>
    </ligand>
</feature>
<name>A0A398CJQ4_9BURK</name>